<dbReference type="InterPro" id="IPR053134">
    <property type="entry name" value="RNA-dir_DNA_polymerase"/>
</dbReference>
<dbReference type="InterPro" id="IPR043128">
    <property type="entry name" value="Rev_trsase/Diguanyl_cyclase"/>
</dbReference>
<proteinExistence type="predicted"/>
<dbReference type="EMBL" id="JAINUG010000007">
    <property type="protein sequence ID" value="KAJ8416284.1"/>
    <property type="molecule type" value="Genomic_DNA"/>
</dbReference>
<accession>A0AAD7T8B4</accession>
<dbReference type="SUPFAM" id="SSF56672">
    <property type="entry name" value="DNA/RNA polymerases"/>
    <property type="match status" value="1"/>
</dbReference>
<comment type="caution">
    <text evidence="2">The sequence shown here is derived from an EMBL/GenBank/DDBJ whole genome shotgun (WGS) entry which is preliminary data.</text>
</comment>
<dbReference type="PANTHER" id="PTHR24559">
    <property type="entry name" value="TRANSPOSON TY3-I GAG-POL POLYPROTEIN"/>
    <property type="match status" value="1"/>
</dbReference>
<gene>
    <name evidence="2" type="ORF">AAFF_G00383060</name>
</gene>
<evidence type="ECO:0000313" key="3">
    <source>
        <dbReference type="Proteomes" id="UP001221898"/>
    </source>
</evidence>
<dbReference type="InterPro" id="IPR043502">
    <property type="entry name" value="DNA/RNA_pol_sf"/>
</dbReference>
<dbReference type="AlphaFoldDB" id="A0AAD7T8B4"/>
<name>A0AAD7T8B4_9TELE</name>
<evidence type="ECO:0000313" key="2">
    <source>
        <dbReference type="EMBL" id="KAJ8416284.1"/>
    </source>
</evidence>
<dbReference type="Gene3D" id="3.30.70.270">
    <property type="match status" value="1"/>
</dbReference>
<evidence type="ECO:0008006" key="4">
    <source>
        <dbReference type="Google" id="ProtNLM"/>
    </source>
</evidence>
<organism evidence="2 3">
    <name type="scientific">Aldrovandia affinis</name>
    <dbReference type="NCBI Taxonomy" id="143900"/>
    <lineage>
        <taxon>Eukaryota</taxon>
        <taxon>Metazoa</taxon>
        <taxon>Chordata</taxon>
        <taxon>Craniata</taxon>
        <taxon>Vertebrata</taxon>
        <taxon>Euteleostomi</taxon>
        <taxon>Actinopterygii</taxon>
        <taxon>Neopterygii</taxon>
        <taxon>Teleostei</taxon>
        <taxon>Notacanthiformes</taxon>
        <taxon>Halosauridae</taxon>
        <taxon>Aldrovandia</taxon>
    </lineage>
</organism>
<keyword evidence="3" id="KW-1185">Reference proteome</keyword>
<evidence type="ECO:0000256" key="1">
    <source>
        <dbReference type="SAM" id="MobiDB-lite"/>
    </source>
</evidence>
<feature type="region of interest" description="Disordered" evidence="1">
    <location>
        <begin position="1"/>
        <end position="24"/>
    </location>
</feature>
<reference evidence="2" key="1">
    <citation type="journal article" date="2023" name="Science">
        <title>Genome structures resolve the early diversification of teleost fishes.</title>
        <authorList>
            <person name="Parey E."/>
            <person name="Louis A."/>
            <person name="Montfort J."/>
            <person name="Bouchez O."/>
            <person name="Roques C."/>
            <person name="Iampietro C."/>
            <person name="Lluch J."/>
            <person name="Castinel A."/>
            <person name="Donnadieu C."/>
            <person name="Desvignes T."/>
            <person name="Floi Bucao C."/>
            <person name="Jouanno E."/>
            <person name="Wen M."/>
            <person name="Mejri S."/>
            <person name="Dirks R."/>
            <person name="Jansen H."/>
            <person name="Henkel C."/>
            <person name="Chen W.J."/>
            <person name="Zahm M."/>
            <person name="Cabau C."/>
            <person name="Klopp C."/>
            <person name="Thompson A.W."/>
            <person name="Robinson-Rechavi M."/>
            <person name="Braasch I."/>
            <person name="Lecointre G."/>
            <person name="Bobe J."/>
            <person name="Postlethwait J.H."/>
            <person name="Berthelot C."/>
            <person name="Roest Crollius H."/>
            <person name="Guiguen Y."/>
        </authorList>
    </citation>
    <scope>NUCLEOTIDE SEQUENCE</scope>
    <source>
        <strain evidence="2">NC1722</strain>
    </source>
</reference>
<dbReference type="Gene3D" id="3.10.10.10">
    <property type="entry name" value="HIV Type 1 Reverse Transcriptase, subunit A, domain 1"/>
    <property type="match status" value="1"/>
</dbReference>
<dbReference type="Proteomes" id="UP001221898">
    <property type="component" value="Unassembled WGS sequence"/>
</dbReference>
<sequence length="144" mass="15538">MRTTITQHHIEPGAAAPIRQRARRPPLAKWEEAEAKIREMAAAGIIQSSDSPWGSPAVLIDDALNSVSGSTWFNSLDLRSGRADLLADDILVHTSTYAVVLTNLRTVFQLIAKANLCLNPGKCSLFRLSESGGGGKMAVTNINR</sequence>
<dbReference type="PANTHER" id="PTHR24559:SF444">
    <property type="entry name" value="REVERSE TRANSCRIPTASE DOMAIN-CONTAINING PROTEIN"/>
    <property type="match status" value="1"/>
</dbReference>
<protein>
    <recommendedName>
        <fullName evidence="4">Reverse transcriptase</fullName>
    </recommendedName>
</protein>